<dbReference type="Gene3D" id="3.10.330.70">
    <property type="match status" value="1"/>
</dbReference>
<dbReference type="InterPro" id="IPR034732">
    <property type="entry name" value="EPHD"/>
</dbReference>
<sequence length="1140" mass="129824">MVEKCKYDTCLANVPRNQRKYNSKTLVLHPTAEEFRSFSGCVESLERKGAHLVSGIAKIVPPSGWHPRPRRKNDYRDVDHKEIKTPVEEIIIPGGYHQTYLKVNKEYETSLKVSEFRTIALSEAMCNPVPQASVEETVQKYWDDFELLSLVQSEEGIESENYKSAIYGADVEGSIYEDGVAECNVGNLQTILDLLSQTQVKIPGVNTCYLYFGMWRTTFPWHAEDVDLYSINYLHYGAPKFWYAVSSEYADRFERVAGQMFPDQSKKCNAFLRHKNYQIHPDILRKYNIPFETMIQYPGEVIITFPRGYHMGFNMGYNCAESTNFALDRWIDYGKNATTCSCSSKGVSINMTCFMEEYRPNEVEPWKNYWYTASTKPIIAPSKSLTENRLQSRPSREPKVWMKAYNLRRFDVDKLWSDHAIDFQNEMKFNEYRGLYSPYCAICQYFWPDPLLSENTDVPERSARAATDTLFTKQNDRKPEQDYYLSNFEIKQYERSLIQCTSCKVVVHKACYPCGVFDGGHCDRSAWKCLRCQEPNQLVREAASCHLCKLRGGALIPAKKGRDDGGFVHIVCALANRRTWFPDPSTKTLAITMAPKKQNSDPIDCPLTQEYLSATSEFFSESLFECDMCGKLGEGLVTCIKCDEDRPSLYHATCARAAGLILQRRDWPILTTLVCEHDLNAFSQNSQEMFADLCVNDEVIAWIDDGAQVLKGVVTSVSSTKCCAVEFMDSSSSCDVSPGDITACACKLTCEKGNGHVTGARVFVAWEDGRQYGGYFHGMADVKRYTIRIGENTLEMARDELYGPNDYIPPKVVEKYRPPKPERDGENVCPFYEFCRPQKLCIQMCPTHDSASLTPLSVLIIALTASVTSSFSFEAECELPTFSNVLPFRYRNQLKIIWKDTKEGAIECQTELKQTLKVIDSLPDNLKLRITDYRAPTLRGGRMHFLTGLLPGEVVQFSQIMRNRSISEDKRIELLRLWASDKLSVDASDYFEKFVKIHAERTARFQKKVDRLSEEAKLAFSRLQAINKEKQNIVTGLSPRAKNELATLWNLKCRNVRRPSTTFEADGPDLDADELSLSCTTSSGVLTRLRPTDRGSQTPSTAALEMPTKSDPRQVENAPDVEWHTFWQKLFSLHSATPTS</sequence>
<dbReference type="InterPro" id="IPR003347">
    <property type="entry name" value="JmjC_dom"/>
</dbReference>
<dbReference type="EC" id="1.14.11.66" evidence="2"/>
<evidence type="ECO:0000259" key="10">
    <source>
        <dbReference type="PROSITE" id="PS51805"/>
    </source>
</evidence>
<feature type="region of interest" description="Disordered" evidence="7">
    <location>
        <begin position="1090"/>
        <end position="1115"/>
    </location>
</feature>
<dbReference type="GO" id="GO:0000785">
    <property type="term" value="C:chromatin"/>
    <property type="evidence" value="ECO:0007669"/>
    <property type="project" value="TreeGrafter"/>
</dbReference>
<dbReference type="GO" id="GO:0005634">
    <property type="term" value="C:nucleus"/>
    <property type="evidence" value="ECO:0007669"/>
    <property type="project" value="TreeGrafter"/>
</dbReference>
<dbReference type="GO" id="GO:0008270">
    <property type="term" value="F:zinc ion binding"/>
    <property type="evidence" value="ECO:0007669"/>
    <property type="project" value="UniProtKB-KW"/>
</dbReference>
<protein>
    <recommendedName>
        <fullName evidence="2">[histone H3]-trimethyl-L-lysine(9) demethylase</fullName>
        <ecNumber evidence="2">1.14.11.66</ecNumber>
    </recommendedName>
</protein>
<evidence type="ECO:0000313" key="12">
    <source>
        <dbReference type="Proteomes" id="UP001175271"/>
    </source>
</evidence>
<keyword evidence="12" id="KW-1185">Reference proteome</keyword>
<keyword evidence="4" id="KW-0863">Zinc-finger</keyword>
<proteinExistence type="inferred from homology"/>
<dbReference type="Proteomes" id="UP001175271">
    <property type="component" value="Unassembled WGS sequence"/>
</dbReference>
<evidence type="ECO:0000256" key="3">
    <source>
        <dbReference type="ARBA" id="ARBA00022723"/>
    </source>
</evidence>
<accession>A0AA39GXZ5</accession>
<evidence type="ECO:0000256" key="7">
    <source>
        <dbReference type="SAM" id="MobiDB-lite"/>
    </source>
</evidence>
<feature type="domain" description="JmjN" evidence="8">
    <location>
        <begin position="25"/>
        <end position="68"/>
    </location>
</feature>
<dbReference type="PROSITE" id="PS51805">
    <property type="entry name" value="EPHD"/>
    <property type="match status" value="1"/>
</dbReference>
<comment type="catalytic activity">
    <reaction evidence="6">
        <text>N(6),N(6),N(6)-trimethyl-L-lysyl(9)-[histone H3] + 2 2-oxoglutarate + 2 O2 = N(6)-methyl-L-lysyl(9)-[histone H3] + 2 formaldehyde + 2 succinate + 2 CO2</text>
        <dbReference type="Rhea" id="RHEA:60200"/>
        <dbReference type="Rhea" id="RHEA-COMP:15538"/>
        <dbReference type="Rhea" id="RHEA-COMP:15542"/>
        <dbReference type="ChEBI" id="CHEBI:15379"/>
        <dbReference type="ChEBI" id="CHEBI:16526"/>
        <dbReference type="ChEBI" id="CHEBI:16810"/>
        <dbReference type="ChEBI" id="CHEBI:16842"/>
        <dbReference type="ChEBI" id="CHEBI:30031"/>
        <dbReference type="ChEBI" id="CHEBI:61929"/>
        <dbReference type="ChEBI" id="CHEBI:61961"/>
        <dbReference type="EC" id="1.14.11.66"/>
    </reaction>
</comment>
<evidence type="ECO:0000256" key="4">
    <source>
        <dbReference type="ARBA" id="ARBA00022771"/>
    </source>
</evidence>
<dbReference type="AlphaFoldDB" id="A0AA39GXZ5"/>
<reference evidence="11" key="1">
    <citation type="submission" date="2023-06" db="EMBL/GenBank/DDBJ databases">
        <title>Genomic analysis of the entomopathogenic nematode Steinernema hermaphroditum.</title>
        <authorList>
            <person name="Schwarz E.M."/>
            <person name="Heppert J.K."/>
            <person name="Baniya A."/>
            <person name="Schwartz H.T."/>
            <person name="Tan C.-H."/>
            <person name="Antoshechkin I."/>
            <person name="Sternberg P.W."/>
            <person name="Goodrich-Blair H."/>
            <person name="Dillman A.R."/>
        </authorList>
    </citation>
    <scope>NUCLEOTIDE SEQUENCE</scope>
    <source>
        <strain evidence="11">PS9179</strain>
        <tissue evidence="11">Whole animal</tissue>
    </source>
</reference>
<keyword evidence="3" id="KW-0479">Metal-binding</keyword>
<name>A0AA39GXZ5_9BILA</name>
<dbReference type="GO" id="GO:0140684">
    <property type="term" value="F:histone H3K9me2/H3K9me3 demethylase activity"/>
    <property type="evidence" value="ECO:0007669"/>
    <property type="project" value="UniProtKB-EC"/>
</dbReference>
<comment type="caution">
    <text evidence="11">The sequence shown here is derived from an EMBL/GenBank/DDBJ whole genome shotgun (WGS) entry which is preliminary data.</text>
</comment>
<keyword evidence="5" id="KW-0862">Zinc</keyword>
<evidence type="ECO:0000256" key="1">
    <source>
        <dbReference type="ARBA" id="ARBA00009711"/>
    </source>
</evidence>
<dbReference type="GO" id="GO:0051864">
    <property type="term" value="F:histone H3K36 demethylase activity"/>
    <property type="evidence" value="ECO:0007669"/>
    <property type="project" value="TreeGrafter"/>
</dbReference>
<dbReference type="Pfam" id="PF02373">
    <property type="entry name" value="JmjC"/>
    <property type="match status" value="1"/>
</dbReference>
<comment type="similarity">
    <text evidence="1">Belongs to the JHDM3 histone demethylase family.</text>
</comment>
<evidence type="ECO:0000256" key="2">
    <source>
        <dbReference type="ARBA" id="ARBA00012900"/>
    </source>
</evidence>
<evidence type="ECO:0000256" key="6">
    <source>
        <dbReference type="ARBA" id="ARBA00049349"/>
    </source>
</evidence>
<dbReference type="PROSITE" id="PS51183">
    <property type="entry name" value="JMJN"/>
    <property type="match status" value="1"/>
</dbReference>
<evidence type="ECO:0000256" key="5">
    <source>
        <dbReference type="ARBA" id="ARBA00022833"/>
    </source>
</evidence>
<dbReference type="SMART" id="SM00558">
    <property type="entry name" value="JmjC"/>
    <property type="match status" value="1"/>
</dbReference>
<evidence type="ECO:0000313" key="11">
    <source>
        <dbReference type="EMBL" id="KAK0395171.1"/>
    </source>
</evidence>
<dbReference type="GO" id="GO:0010468">
    <property type="term" value="P:regulation of gene expression"/>
    <property type="evidence" value="ECO:0007669"/>
    <property type="project" value="TreeGrafter"/>
</dbReference>
<evidence type="ECO:0000259" key="8">
    <source>
        <dbReference type="PROSITE" id="PS51183"/>
    </source>
</evidence>
<dbReference type="Gene3D" id="2.60.120.650">
    <property type="entry name" value="Cupin"/>
    <property type="match status" value="1"/>
</dbReference>
<feature type="domain" description="PHD-type" evidence="10">
    <location>
        <begin position="542"/>
        <end position="679"/>
    </location>
</feature>
<dbReference type="InterPro" id="IPR003349">
    <property type="entry name" value="JmjN"/>
</dbReference>
<dbReference type="PANTHER" id="PTHR10694">
    <property type="entry name" value="LYSINE-SPECIFIC DEMETHYLASE"/>
    <property type="match status" value="1"/>
</dbReference>
<dbReference type="SUPFAM" id="SSF51197">
    <property type="entry name" value="Clavaminate synthase-like"/>
    <property type="match status" value="1"/>
</dbReference>
<dbReference type="Gene3D" id="2.30.30.140">
    <property type="match status" value="1"/>
</dbReference>
<dbReference type="EMBL" id="JAUCMV010000005">
    <property type="protein sequence ID" value="KAK0395171.1"/>
    <property type="molecule type" value="Genomic_DNA"/>
</dbReference>
<dbReference type="SMART" id="SM00545">
    <property type="entry name" value="JmjN"/>
    <property type="match status" value="1"/>
</dbReference>
<feature type="domain" description="JmjC" evidence="9">
    <location>
        <begin position="177"/>
        <end position="342"/>
    </location>
</feature>
<dbReference type="PROSITE" id="PS51184">
    <property type="entry name" value="JMJC"/>
    <property type="match status" value="1"/>
</dbReference>
<organism evidence="11 12">
    <name type="scientific">Steinernema hermaphroditum</name>
    <dbReference type="NCBI Taxonomy" id="289476"/>
    <lineage>
        <taxon>Eukaryota</taxon>
        <taxon>Metazoa</taxon>
        <taxon>Ecdysozoa</taxon>
        <taxon>Nematoda</taxon>
        <taxon>Chromadorea</taxon>
        <taxon>Rhabditida</taxon>
        <taxon>Tylenchina</taxon>
        <taxon>Panagrolaimomorpha</taxon>
        <taxon>Strongyloidoidea</taxon>
        <taxon>Steinernematidae</taxon>
        <taxon>Steinernema</taxon>
    </lineage>
</organism>
<gene>
    <name evidence="11" type="ORF">QR680_001154</name>
</gene>
<evidence type="ECO:0000259" key="9">
    <source>
        <dbReference type="PROSITE" id="PS51184"/>
    </source>
</evidence>
<dbReference type="Pfam" id="PF13832">
    <property type="entry name" value="zf-HC5HC2H_2"/>
    <property type="match status" value="1"/>
</dbReference>
<dbReference type="PANTHER" id="PTHR10694:SF129">
    <property type="entry name" value="LYSINE-SPECIFIC DEMETHYLASE 4B-RELATED"/>
    <property type="match status" value="1"/>
</dbReference>